<name>A0ABS9IM47_9FLAO</name>
<evidence type="ECO:0000259" key="1">
    <source>
        <dbReference type="Pfam" id="PF14534"/>
    </source>
</evidence>
<organism evidence="2 3">
    <name type="scientific">Flaviramulus multivorans</name>
    <dbReference type="NCBI Taxonomy" id="1304750"/>
    <lineage>
        <taxon>Bacteria</taxon>
        <taxon>Pseudomonadati</taxon>
        <taxon>Bacteroidota</taxon>
        <taxon>Flavobacteriia</taxon>
        <taxon>Flavobacteriales</taxon>
        <taxon>Flavobacteriaceae</taxon>
        <taxon>Flaviramulus</taxon>
    </lineage>
</organism>
<comment type="caution">
    <text evidence="2">The sequence shown here is derived from an EMBL/GenBank/DDBJ whole genome shotgun (WGS) entry which is preliminary data.</text>
</comment>
<dbReference type="EMBL" id="JAKKDV010000007">
    <property type="protein sequence ID" value="MCF7561676.1"/>
    <property type="molecule type" value="Genomic_DNA"/>
</dbReference>
<keyword evidence="3" id="KW-1185">Reference proteome</keyword>
<dbReference type="SUPFAM" id="SSF54427">
    <property type="entry name" value="NTF2-like"/>
    <property type="match status" value="1"/>
</dbReference>
<dbReference type="Proteomes" id="UP001200022">
    <property type="component" value="Unassembled WGS sequence"/>
</dbReference>
<evidence type="ECO:0000313" key="3">
    <source>
        <dbReference type="Proteomes" id="UP001200022"/>
    </source>
</evidence>
<protein>
    <submittedName>
        <fullName evidence="2">Nuclear transport factor 2 family protein</fullName>
    </submittedName>
</protein>
<accession>A0ABS9IM47</accession>
<dbReference type="Gene3D" id="3.10.450.50">
    <property type="match status" value="1"/>
</dbReference>
<dbReference type="RefSeq" id="WP_237232409.1">
    <property type="nucleotide sequence ID" value="NZ_JAKKDV010000007.1"/>
</dbReference>
<gene>
    <name evidence="2" type="ORF">L3X39_13595</name>
</gene>
<evidence type="ECO:0000313" key="2">
    <source>
        <dbReference type="EMBL" id="MCF7561676.1"/>
    </source>
</evidence>
<dbReference type="InterPro" id="IPR027843">
    <property type="entry name" value="DUF4440"/>
</dbReference>
<dbReference type="InterPro" id="IPR032710">
    <property type="entry name" value="NTF2-like_dom_sf"/>
</dbReference>
<reference evidence="2 3" key="1">
    <citation type="submission" date="2022-01" db="EMBL/GenBank/DDBJ databases">
        <title>Draft genome sequence of Sabulilitoribacter multivorans KCTC 32326.</title>
        <authorList>
            <person name="Oh J.-S."/>
        </authorList>
    </citation>
    <scope>NUCLEOTIDE SEQUENCE [LARGE SCALE GENOMIC DNA]</scope>
    <source>
        <strain evidence="2 3">M-M16</strain>
    </source>
</reference>
<proteinExistence type="predicted"/>
<sequence length="170" mass="19677">MKILTIYISLFLCFGNIVTSQETNHLKAINTDVWSPFTKAFETFDYILFASIHSEDLVRVSGDSKNVKGKTTYIEGYKKRWVNKNSNQTISFRFLERIANDISASERGIYKLTVNPNTANEQSYYGKFHVILRKENGTWKLLVDYDSSESNTINETSYNEAFAIDDFDKY</sequence>
<feature type="domain" description="DUF4440" evidence="1">
    <location>
        <begin position="37"/>
        <end position="141"/>
    </location>
</feature>
<dbReference type="Pfam" id="PF14534">
    <property type="entry name" value="DUF4440"/>
    <property type="match status" value="1"/>
</dbReference>